<dbReference type="InterPro" id="IPR021827">
    <property type="entry name" value="Nup186/Nup192/Nup205"/>
</dbReference>
<dbReference type="Pfam" id="PF11894">
    <property type="entry name" value="Nup192"/>
    <property type="match status" value="1"/>
</dbReference>
<evidence type="ECO:0000313" key="6">
    <source>
        <dbReference type="Proteomes" id="UP001212841"/>
    </source>
</evidence>
<dbReference type="PANTHER" id="PTHR31344">
    <property type="entry name" value="NUCLEAR PORE COMPLEX PROTEIN NUP205"/>
    <property type="match status" value="1"/>
</dbReference>
<dbReference type="GO" id="GO:0005643">
    <property type="term" value="C:nuclear pore"/>
    <property type="evidence" value="ECO:0007669"/>
    <property type="project" value="InterPro"/>
</dbReference>
<comment type="caution">
    <text evidence="5">The sequence shown here is derived from an EMBL/GenBank/DDBJ whole genome shotgun (WGS) entry which is preliminary data.</text>
</comment>
<dbReference type="PANTHER" id="PTHR31344:SF0">
    <property type="entry name" value="NUCLEAR PORE COMPLEX PROTEIN NUP205"/>
    <property type="match status" value="1"/>
</dbReference>
<dbReference type="EMBL" id="JADGJD010000526">
    <property type="protein sequence ID" value="KAJ3050334.1"/>
    <property type="molecule type" value="Genomic_DNA"/>
</dbReference>
<organism evidence="5 6">
    <name type="scientific">Rhizophlyctis rosea</name>
    <dbReference type="NCBI Taxonomy" id="64517"/>
    <lineage>
        <taxon>Eukaryota</taxon>
        <taxon>Fungi</taxon>
        <taxon>Fungi incertae sedis</taxon>
        <taxon>Chytridiomycota</taxon>
        <taxon>Chytridiomycota incertae sedis</taxon>
        <taxon>Chytridiomycetes</taxon>
        <taxon>Rhizophlyctidales</taxon>
        <taxon>Rhizophlyctidaceae</taxon>
        <taxon>Rhizophlyctis</taxon>
    </lineage>
</organism>
<accession>A0AAD5SCQ6</accession>
<comment type="similarity">
    <text evidence="2">Belongs to the NUP186/NUP192/NUP205 family.</text>
</comment>
<keyword evidence="6" id="KW-1185">Reference proteome</keyword>
<dbReference type="AlphaFoldDB" id="A0AAD5SCQ6"/>
<protein>
    <recommendedName>
        <fullName evidence="7">Nuclear pore complex protein Nup205</fullName>
    </recommendedName>
</protein>
<evidence type="ECO:0008006" key="7">
    <source>
        <dbReference type="Google" id="ProtNLM"/>
    </source>
</evidence>
<comment type="subcellular location">
    <subcellularLocation>
        <location evidence="1">Nucleus</location>
    </subcellularLocation>
</comment>
<keyword evidence="4" id="KW-0539">Nucleus</keyword>
<feature type="non-terminal residue" evidence="5">
    <location>
        <position position="421"/>
    </location>
</feature>
<evidence type="ECO:0000256" key="1">
    <source>
        <dbReference type="ARBA" id="ARBA00004123"/>
    </source>
</evidence>
<name>A0AAD5SCQ6_9FUNG</name>
<evidence type="ECO:0000256" key="4">
    <source>
        <dbReference type="ARBA" id="ARBA00023242"/>
    </source>
</evidence>
<evidence type="ECO:0000256" key="2">
    <source>
        <dbReference type="ARBA" id="ARBA00005892"/>
    </source>
</evidence>
<evidence type="ECO:0000256" key="3">
    <source>
        <dbReference type="ARBA" id="ARBA00022448"/>
    </source>
</evidence>
<sequence>ELMVPKYVFEMKLSLLQRVALSENGAQQLLQHNLIESLGDMDVLHEGVNLEPGEVDMGSSLPSAEQRYHDVLIPTLSLVVTVLGGCGKSHDALTRVGHFVMKHRDIFSHILQDKGQRITLASLEALKWLTAIFAYLAGDRKAMEKPIGSTNYGSLLVALLNKYMSPSKWESKLHTTNEVEVERKELSAQFLGRPSAMSLFRQDAEKHVQEICRNLLSYCTGVTTVPAPERFLPLFDFSFEGADLDGRAGSSTNKAPSLGSICRYAANHMEALLRALDDYQNVSNKLLDVESLPLDEINEIIRAAENSMSEVGPSHKRQWARLELRRAEKEKRKQAALFLYALEHTLLLIWRHLKLLAINPNVAGSTTRGALGDLKVQIGEVLGPVLQKVDGLGLIEGIKYSGDLDFLKPTARKLQDLLVEG</sequence>
<keyword evidence="3" id="KW-0813">Transport</keyword>
<gene>
    <name evidence="5" type="ORF">HK097_008703</name>
</gene>
<evidence type="ECO:0000313" key="5">
    <source>
        <dbReference type="EMBL" id="KAJ3050334.1"/>
    </source>
</evidence>
<reference evidence="5" key="1">
    <citation type="submission" date="2020-05" db="EMBL/GenBank/DDBJ databases">
        <title>Phylogenomic resolution of chytrid fungi.</title>
        <authorList>
            <person name="Stajich J.E."/>
            <person name="Amses K."/>
            <person name="Simmons R."/>
            <person name="Seto K."/>
            <person name="Myers J."/>
            <person name="Bonds A."/>
            <person name="Quandt C.A."/>
            <person name="Barry K."/>
            <person name="Liu P."/>
            <person name="Grigoriev I."/>
            <person name="Longcore J.E."/>
            <person name="James T.Y."/>
        </authorList>
    </citation>
    <scope>NUCLEOTIDE SEQUENCE</scope>
    <source>
        <strain evidence="5">JEL0318</strain>
    </source>
</reference>
<dbReference type="Proteomes" id="UP001212841">
    <property type="component" value="Unassembled WGS sequence"/>
</dbReference>
<proteinExistence type="inferred from homology"/>